<dbReference type="InterPro" id="IPR042196">
    <property type="entry name" value="FHIPEP_4"/>
</dbReference>
<dbReference type="EMBL" id="CU928158">
    <property type="protein sequence ID" value="CAQ90246.1"/>
    <property type="molecule type" value="Genomic_DNA"/>
</dbReference>
<feature type="transmembrane region" description="Helical" evidence="7">
    <location>
        <begin position="216"/>
        <end position="238"/>
    </location>
</feature>
<organism evidence="8 9">
    <name type="scientific">Escherichia fergusonii (strain ATCC 35469 / DSM 13698 / CCUG 18766 / IAM 14443 / JCM 21226 / LMG 7866 / NBRC 102419 / NCTC 12128 / CDC 0568-73)</name>
    <dbReference type="NCBI Taxonomy" id="585054"/>
    <lineage>
        <taxon>Bacteria</taxon>
        <taxon>Pseudomonadati</taxon>
        <taxon>Pseudomonadota</taxon>
        <taxon>Gammaproteobacteria</taxon>
        <taxon>Enterobacterales</taxon>
        <taxon>Enterobacteriaceae</taxon>
        <taxon>Escherichia</taxon>
    </lineage>
</organism>
<gene>
    <name evidence="8" type="primary">fhiA</name>
    <name evidence="8" type="ordered locus">EFER_2751</name>
</gene>
<evidence type="ECO:0000256" key="1">
    <source>
        <dbReference type="ARBA" id="ARBA00004651"/>
    </source>
</evidence>
<dbReference type="InterPro" id="IPR042194">
    <property type="entry name" value="FHIPEP_1"/>
</dbReference>
<evidence type="ECO:0000256" key="2">
    <source>
        <dbReference type="ARBA" id="ARBA00008835"/>
    </source>
</evidence>
<dbReference type="InterPro" id="IPR001712">
    <property type="entry name" value="T3SS_FHIPEP"/>
</dbReference>
<dbReference type="Gene3D" id="3.40.30.60">
    <property type="entry name" value="FHIPEP family, domain 1"/>
    <property type="match status" value="1"/>
</dbReference>
<sequence>MLSSESNTGASSTSSVLKNGIIFALPRSNILRFWSSLISTRNPCGTISISRFASICASRAMVLILVASSPSSVADFFFSSAVFSLTSRAFFSVSSGTATVAGFGGCVGLILFNGDSPPPLKIDCPCSAAIMLSRSDLLTLFTINFIVVTKGAERISEVSARFTLDAMPGKQMAIDADLNAGLINQAQAQTRRKDVASEADFYGAMDGASKFVRGDAIAGMMILAINLIGGVCIGIFKYNLSADAAFQQYVLMTIGDGLVAQIPSLLLSTAAAIIVTRVSDNGDIAHDVRHQLLASPSVLYTATGIMFVLAVVPGMPHLPFLLFSALLGFTGWRMSKRPQAAEAEEKSLETLTRTITETSEQQVSWETIPLIEPISLSLGYKLVALVDKAQGNPLTQRIRGVRQVISDGNGVLLPEIRIRENFRLKPSQYAIFINGIKADEADIPADKLMALPSSETYGEIDGVLGNDPAYGMPVTWIQPTQKAKALNMGYQVIDSASVIATHVNKIVRSYIPDLFNYDDITQLHNRLSSMAPRLSEDLSAALNYSQLLKVYRALLTEGVSLRDIVTIATVLVASSTVTKDHILLAADVRLALRRSITHPFVRKQELTVYTLNNELENLLTNVVNQAQQAGKVMLDSVPVDPNMLNQFQNTMPQVKEQMKAAGKDPVLLVPPQLRPLLARYAKLFAPGLHVLSYNEVPDELELKIMGALS</sequence>
<evidence type="ECO:0000256" key="5">
    <source>
        <dbReference type="ARBA" id="ARBA00022989"/>
    </source>
</evidence>
<evidence type="ECO:0000256" key="6">
    <source>
        <dbReference type="ARBA" id="ARBA00023136"/>
    </source>
</evidence>
<dbReference type="GO" id="GO:0005886">
    <property type="term" value="C:plasma membrane"/>
    <property type="evidence" value="ECO:0007669"/>
    <property type="project" value="UniProtKB-SubCell"/>
</dbReference>
<evidence type="ECO:0000256" key="3">
    <source>
        <dbReference type="ARBA" id="ARBA00022475"/>
    </source>
</evidence>
<protein>
    <submittedName>
        <fullName evidence="8">Flagellar system protein</fullName>
    </submittedName>
</protein>
<keyword evidence="5 7" id="KW-1133">Transmembrane helix</keyword>
<dbReference type="PRINTS" id="PR00949">
    <property type="entry name" value="TYPE3IMAPROT"/>
</dbReference>
<keyword evidence="8" id="KW-0969">Cilium</keyword>
<evidence type="ECO:0000313" key="9">
    <source>
        <dbReference type="Proteomes" id="UP000000745"/>
    </source>
</evidence>
<dbReference type="InterPro" id="IPR042193">
    <property type="entry name" value="FHIPEP_3"/>
</dbReference>
<keyword evidence="9" id="KW-1185">Reference proteome</keyword>
<proteinExistence type="inferred from homology"/>
<keyword evidence="8" id="KW-0966">Cell projection</keyword>
<dbReference type="KEGG" id="efe:EFER_2751"/>
<feature type="transmembrane region" description="Helical" evidence="7">
    <location>
        <begin position="60"/>
        <end position="83"/>
    </location>
</feature>
<evidence type="ECO:0000313" key="8">
    <source>
        <dbReference type="EMBL" id="CAQ90246.1"/>
    </source>
</evidence>
<name>B7LNH3_ESCF3</name>
<keyword evidence="6 7" id="KW-0472">Membrane</keyword>
<comment type="similarity">
    <text evidence="2">Belongs to the FHIPEP (flagella/HR/invasion proteins export pore) family.</text>
</comment>
<feature type="transmembrane region" description="Helical" evidence="7">
    <location>
        <begin position="89"/>
        <end position="112"/>
    </location>
</feature>
<dbReference type="GO" id="GO:0044780">
    <property type="term" value="P:bacterial-type flagellum assembly"/>
    <property type="evidence" value="ECO:0007669"/>
    <property type="project" value="TreeGrafter"/>
</dbReference>
<dbReference type="Proteomes" id="UP000000745">
    <property type="component" value="Chromosome"/>
</dbReference>
<dbReference type="HOGENOM" id="CLU_015346_3_0_6"/>
<dbReference type="Gene3D" id="1.10.8.540">
    <property type="entry name" value="FHIPEP family, domain 3"/>
    <property type="match status" value="1"/>
</dbReference>
<reference evidence="9" key="1">
    <citation type="journal article" date="2009" name="PLoS Genet.">
        <title>Organised genome dynamics in the Escherichia coli species results in highly diverse adaptive paths.</title>
        <authorList>
            <person name="Touchon M."/>
            <person name="Hoede C."/>
            <person name="Tenaillon O."/>
            <person name="Barbe V."/>
            <person name="Baeriswyl S."/>
            <person name="Bidet P."/>
            <person name="Bingen E."/>
            <person name="Bonacorsi S."/>
            <person name="Bouchier C."/>
            <person name="Bouvet O."/>
            <person name="Calteau A."/>
            <person name="Chiapello H."/>
            <person name="Clermont O."/>
            <person name="Cruveiller S."/>
            <person name="Danchin A."/>
            <person name="Diard M."/>
            <person name="Dossat C."/>
            <person name="Karoui M.E."/>
            <person name="Frapy E."/>
            <person name="Garry L."/>
            <person name="Ghigo J.M."/>
            <person name="Gilles A.M."/>
            <person name="Johnson J."/>
            <person name="Le Bouguenec C."/>
            <person name="Lescat M."/>
            <person name="Mangenot S."/>
            <person name="Martinez-Jehanne V."/>
            <person name="Matic I."/>
            <person name="Nassif X."/>
            <person name="Oztas S."/>
            <person name="Petit M.A."/>
            <person name="Pichon C."/>
            <person name="Rouy Z."/>
            <person name="Ruf C.S."/>
            <person name="Schneider D."/>
            <person name="Tourret J."/>
            <person name="Vacherie B."/>
            <person name="Vallenet D."/>
            <person name="Medigue C."/>
            <person name="Rocha E.P.C."/>
            <person name="Denamur E."/>
        </authorList>
    </citation>
    <scope>NUCLEOTIDE SEQUENCE [LARGE SCALE GENOMIC DNA]</scope>
    <source>
        <strain evidence="9">ATCC 35469 / DSM 13698 / BCRC 15582 / CCUG 18766 / IAM 14443 / JCM 21226 / LMG 7866 / NBRC 102419 / NCTC 12128 / CDC 0568-73</strain>
    </source>
</reference>
<dbReference type="PROSITE" id="PS00994">
    <property type="entry name" value="FHIPEP"/>
    <property type="match status" value="1"/>
</dbReference>
<dbReference type="PANTHER" id="PTHR30161">
    <property type="entry name" value="FLAGELLAR EXPORT PROTEIN, MEMBRANE FLHA SUBUNIT-RELATED"/>
    <property type="match status" value="1"/>
</dbReference>
<keyword evidence="8" id="KW-0282">Flagellum</keyword>
<evidence type="ECO:0000256" key="4">
    <source>
        <dbReference type="ARBA" id="ARBA00022692"/>
    </source>
</evidence>
<dbReference type="InterPro" id="IPR025505">
    <property type="entry name" value="FHIPEP_CS"/>
</dbReference>
<keyword evidence="3" id="KW-1003">Cell membrane</keyword>
<dbReference type="Gene3D" id="3.40.50.12790">
    <property type="entry name" value="FHIPEP family, domain 4"/>
    <property type="match status" value="1"/>
</dbReference>
<comment type="subcellular location">
    <subcellularLocation>
        <location evidence="1">Cell membrane</location>
        <topology evidence="1">Multi-pass membrane protein</topology>
    </subcellularLocation>
</comment>
<dbReference type="GO" id="GO:0009306">
    <property type="term" value="P:protein secretion"/>
    <property type="evidence" value="ECO:0007669"/>
    <property type="project" value="InterPro"/>
</dbReference>
<feature type="transmembrane region" description="Helical" evidence="7">
    <location>
        <begin position="258"/>
        <end position="279"/>
    </location>
</feature>
<dbReference type="Pfam" id="PF00771">
    <property type="entry name" value="FHIPEP"/>
    <property type="match status" value="1"/>
</dbReference>
<evidence type="ECO:0000256" key="7">
    <source>
        <dbReference type="SAM" id="Phobius"/>
    </source>
</evidence>
<keyword evidence="4 7" id="KW-0812">Transmembrane</keyword>
<feature type="transmembrane region" description="Helical" evidence="7">
    <location>
        <begin position="291"/>
        <end position="312"/>
    </location>
</feature>
<dbReference type="PIRSF" id="PIRSF005419">
    <property type="entry name" value="FlhA"/>
    <property type="match status" value="1"/>
</dbReference>
<accession>B7LNH3</accession>
<dbReference type="AlphaFoldDB" id="B7LNH3"/>
<dbReference type="PANTHER" id="PTHR30161:SF1">
    <property type="entry name" value="FLAGELLAR BIOSYNTHESIS PROTEIN FLHA-RELATED"/>
    <property type="match status" value="1"/>
</dbReference>